<sequence>QKFLKIRWSTKKQKEEESTPAAIRKVSFLETLKASINENDINYVTQGLDNINFQDEQENPQNHPNFIPISSNEKHRLYSPW</sequence>
<accession>A0AAF0Q2S9</accession>
<evidence type="ECO:0000313" key="2">
    <source>
        <dbReference type="EMBL" id="WMV15751.1"/>
    </source>
</evidence>
<dbReference type="AlphaFoldDB" id="A0AAF0Q2S9"/>
<feature type="compositionally biased region" description="Basic and acidic residues" evidence="1">
    <location>
        <begin position="72"/>
        <end position="81"/>
    </location>
</feature>
<dbReference type="EMBL" id="CP133613">
    <property type="protein sequence ID" value="WMV15751.1"/>
    <property type="molecule type" value="Genomic_DNA"/>
</dbReference>
<feature type="non-terminal residue" evidence="2">
    <location>
        <position position="1"/>
    </location>
</feature>
<organism evidence="2 3">
    <name type="scientific">Solanum verrucosum</name>
    <dbReference type="NCBI Taxonomy" id="315347"/>
    <lineage>
        <taxon>Eukaryota</taxon>
        <taxon>Viridiplantae</taxon>
        <taxon>Streptophyta</taxon>
        <taxon>Embryophyta</taxon>
        <taxon>Tracheophyta</taxon>
        <taxon>Spermatophyta</taxon>
        <taxon>Magnoliopsida</taxon>
        <taxon>eudicotyledons</taxon>
        <taxon>Gunneridae</taxon>
        <taxon>Pentapetalae</taxon>
        <taxon>asterids</taxon>
        <taxon>lamiids</taxon>
        <taxon>Solanales</taxon>
        <taxon>Solanaceae</taxon>
        <taxon>Solanoideae</taxon>
        <taxon>Solaneae</taxon>
        <taxon>Solanum</taxon>
    </lineage>
</organism>
<protein>
    <submittedName>
        <fullName evidence="2">Uncharacterized protein</fullName>
    </submittedName>
</protein>
<feature type="compositionally biased region" description="Polar residues" evidence="1">
    <location>
        <begin position="55"/>
        <end position="71"/>
    </location>
</feature>
<keyword evidence="3" id="KW-1185">Reference proteome</keyword>
<gene>
    <name evidence="2" type="ORF">MTR67_009136</name>
</gene>
<feature type="region of interest" description="Disordered" evidence="1">
    <location>
        <begin position="55"/>
        <end position="81"/>
    </location>
</feature>
<proteinExistence type="predicted"/>
<dbReference type="Proteomes" id="UP001234989">
    <property type="component" value="Chromosome 2"/>
</dbReference>
<evidence type="ECO:0000256" key="1">
    <source>
        <dbReference type="SAM" id="MobiDB-lite"/>
    </source>
</evidence>
<name>A0AAF0Q2S9_SOLVR</name>
<evidence type="ECO:0000313" key="3">
    <source>
        <dbReference type="Proteomes" id="UP001234989"/>
    </source>
</evidence>
<reference evidence="2" key="1">
    <citation type="submission" date="2023-08" db="EMBL/GenBank/DDBJ databases">
        <title>A de novo genome assembly of Solanum verrucosum Schlechtendal, a Mexican diploid species geographically isolated from the other diploid A-genome species in potato relatives.</title>
        <authorList>
            <person name="Hosaka K."/>
        </authorList>
    </citation>
    <scope>NUCLEOTIDE SEQUENCE</scope>
    <source>
        <tissue evidence="2">Young leaves</tissue>
    </source>
</reference>